<evidence type="ECO:0000256" key="3">
    <source>
        <dbReference type="ARBA" id="ARBA00022605"/>
    </source>
</evidence>
<comment type="pathway">
    <text evidence="1 10">Amino-acid biosynthesis; L-histidine biosynthesis; L-histidine from 5-phospho-alpha-D-ribose 1-diphosphate: step 5/9.</text>
</comment>
<comment type="catalytic activity">
    <reaction evidence="9 10">
        <text>L-glutamine + H2O = L-glutamate + NH4(+)</text>
        <dbReference type="Rhea" id="RHEA:15889"/>
        <dbReference type="ChEBI" id="CHEBI:15377"/>
        <dbReference type="ChEBI" id="CHEBI:28938"/>
        <dbReference type="ChEBI" id="CHEBI:29985"/>
        <dbReference type="ChEBI" id="CHEBI:58359"/>
        <dbReference type="EC" id="3.5.1.2"/>
    </reaction>
</comment>
<dbReference type="NCBIfam" id="TIGR01855">
    <property type="entry name" value="IMP_synth_hisH"/>
    <property type="match status" value="1"/>
</dbReference>
<dbReference type="InterPro" id="IPR017926">
    <property type="entry name" value="GATASE"/>
</dbReference>
<protein>
    <recommendedName>
        <fullName evidence="10">Imidazole glycerol phosphate synthase subunit HisH</fullName>
        <ecNumber evidence="10">4.3.2.10</ecNumber>
    </recommendedName>
    <alternativeName>
        <fullName evidence="10">IGP synthase glutaminase subunit</fullName>
        <ecNumber evidence="10">3.5.1.2</ecNumber>
    </alternativeName>
    <alternativeName>
        <fullName evidence="10">IGP synthase subunit HisH</fullName>
    </alternativeName>
    <alternativeName>
        <fullName evidence="10">ImGP synthase subunit HisH</fullName>
        <shortName evidence="10">IGPS subunit HisH</shortName>
    </alternativeName>
</protein>
<evidence type="ECO:0000256" key="2">
    <source>
        <dbReference type="ARBA" id="ARBA00011152"/>
    </source>
</evidence>
<evidence type="ECO:0000256" key="5">
    <source>
        <dbReference type="ARBA" id="ARBA00022962"/>
    </source>
</evidence>
<keyword evidence="14" id="KW-1185">Reference proteome</keyword>
<evidence type="ECO:0000256" key="7">
    <source>
        <dbReference type="ARBA" id="ARBA00023239"/>
    </source>
</evidence>
<comment type="caution">
    <text evidence="13">The sequence shown here is derived from an EMBL/GenBank/DDBJ whole genome shotgun (WGS) entry which is preliminary data.</text>
</comment>
<dbReference type="EC" id="3.5.1.2" evidence="10"/>
<evidence type="ECO:0000313" key="13">
    <source>
        <dbReference type="EMBL" id="PHZ85043.1"/>
    </source>
</evidence>
<gene>
    <name evidence="10" type="primary">hisH</name>
    <name evidence="13" type="ORF">CRD36_10015</name>
</gene>
<dbReference type="InterPro" id="IPR010139">
    <property type="entry name" value="Imidazole-glycPsynth_HisH"/>
</dbReference>
<evidence type="ECO:0000256" key="11">
    <source>
        <dbReference type="PIRSR" id="PIRSR000495-1"/>
    </source>
</evidence>
<dbReference type="PANTHER" id="PTHR42701:SF1">
    <property type="entry name" value="IMIDAZOLE GLYCEROL PHOSPHATE SYNTHASE SUBUNIT HISH"/>
    <property type="match status" value="1"/>
</dbReference>
<comment type="subunit">
    <text evidence="2 10">Heterodimer of HisH and HisF.</text>
</comment>
<organism evidence="13 14">
    <name type="scientific">Paremcibacter congregatus</name>
    <dbReference type="NCBI Taxonomy" id="2043170"/>
    <lineage>
        <taxon>Bacteria</taxon>
        <taxon>Pseudomonadati</taxon>
        <taxon>Pseudomonadota</taxon>
        <taxon>Alphaproteobacteria</taxon>
        <taxon>Emcibacterales</taxon>
        <taxon>Emcibacteraceae</taxon>
        <taxon>Paremcibacter</taxon>
    </lineage>
</organism>
<proteinExistence type="inferred from homology"/>
<evidence type="ECO:0000259" key="12">
    <source>
        <dbReference type="Pfam" id="PF00117"/>
    </source>
</evidence>
<dbReference type="HAMAP" id="MF_00278">
    <property type="entry name" value="HisH"/>
    <property type="match status" value="1"/>
</dbReference>
<feature type="active site" evidence="10 11">
    <location>
        <position position="199"/>
    </location>
</feature>
<dbReference type="Gene3D" id="3.40.50.880">
    <property type="match status" value="1"/>
</dbReference>
<feature type="active site" description="Nucleophile" evidence="10 11">
    <location>
        <position position="88"/>
    </location>
</feature>
<comment type="subcellular location">
    <subcellularLocation>
        <location evidence="10">Cytoplasm</location>
    </subcellularLocation>
</comment>
<keyword evidence="10" id="KW-0963">Cytoplasm</keyword>
<dbReference type="OrthoDB" id="9807137at2"/>
<evidence type="ECO:0000256" key="1">
    <source>
        <dbReference type="ARBA" id="ARBA00005091"/>
    </source>
</evidence>
<dbReference type="EC" id="4.3.2.10" evidence="10"/>
<dbReference type="GO" id="GO:0016829">
    <property type="term" value="F:lyase activity"/>
    <property type="evidence" value="ECO:0007669"/>
    <property type="project" value="UniProtKB-KW"/>
</dbReference>
<dbReference type="InterPro" id="IPR029062">
    <property type="entry name" value="Class_I_gatase-like"/>
</dbReference>
<dbReference type="GO" id="GO:0000105">
    <property type="term" value="P:L-histidine biosynthetic process"/>
    <property type="evidence" value="ECO:0007669"/>
    <property type="project" value="UniProtKB-UniRule"/>
</dbReference>
<feature type="active site" evidence="10 11">
    <location>
        <position position="197"/>
    </location>
</feature>
<dbReference type="RefSeq" id="WP_099472757.1">
    <property type="nucleotide sequence ID" value="NZ_CP041025.1"/>
</dbReference>
<evidence type="ECO:0000256" key="6">
    <source>
        <dbReference type="ARBA" id="ARBA00023102"/>
    </source>
</evidence>
<keyword evidence="6 10" id="KW-0368">Histidine biosynthesis</keyword>
<dbReference type="SUPFAM" id="SSF52317">
    <property type="entry name" value="Class I glutamine amidotransferase-like"/>
    <property type="match status" value="1"/>
</dbReference>
<feature type="domain" description="Glutamine amidotransferase" evidence="12">
    <location>
        <begin position="14"/>
        <end position="212"/>
    </location>
</feature>
<dbReference type="Proteomes" id="UP000229730">
    <property type="component" value="Unassembled WGS sequence"/>
</dbReference>
<sequence>MTIAIIDYGSGNLRSAEKAVLRTVQDLGLDREVLVTSDADRVAGADHILLPGVGAFGDCIRGLRAVDGMVDCLNQRVIQGGVPFLGICVGMQLMAEEGHEHGIFQGLGWITGQIKPITVSQDLNLKVPHMGWNEIRISPGQAGHPLLDGLTTGDHMYFVHSYQYDNIDESQVMATTDYGGNIPAVVGRDNLFGTQFHPEKSQQAGLRLIGNFLKWRP</sequence>
<dbReference type="PROSITE" id="PS51273">
    <property type="entry name" value="GATASE_TYPE_1"/>
    <property type="match status" value="1"/>
</dbReference>
<dbReference type="PANTHER" id="PTHR42701">
    <property type="entry name" value="IMIDAZOLE GLYCEROL PHOSPHATE SYNTHASE SUBUNIT HISH"/>
    <property type="match status" value="1"/>
</dbReference>
<dbReference type="EMBL" id="PDEM01000020">
    <property type="protein sequence ID" value="PHZ85043.1"/>
    <property type="molecule type" value="Genomic_DNA"/>
</dbReference>
<dbReference type="PIRSF" id="PIRSF000495">
    <property type="entry name" value="Amidotransf_hisH"/>
    <property type="match status" value="1"/>
</dbReference>
<dbReference type="InParanoid" id="A0A2G4YRV6"/>
<keyword evidence="4 10" id="KW-0378">Hydrolase</keyword>
<dbReference type="AlphaFoldDB" id="A0A2G4YRV6"/>
<dbReference type="GO" id="GO:0005737">
    <property type="term" value="C:cytoplasm"/>
    <property type="evidence" value="ECO:0007669"/>
    <property type="project" value="UniProtKB-SubCell"/>
</dbReference>
<dbReference type="Pfam" id="PF00117">
    <property type="entry name" value="GATase"/>
    <property type="match status" value="1"/>
</dbReference>
<dbReference type="GO" id="GO:0000107">
    <property type="term" value="F:imidazoleglycerol-phosphate synthase activity"/>
    <property type="evidence" value="ECO:0007669"/>
    <property type="project" value="UniProtKB-UniRule"/>
</dbReference>
<keyword evidence="5 10" id="KW-0315">Glutamine amidotransferase</keyword>
<name>A0A2G4YRV6_9PROT</name>
<comment type="function">
    <text evidence="10">IGPS catalyzes the conversion of PRFAR and glutamine to IGP, AICAR and glutamate. The HisH subunit catalyzes the hydrolysis of glutamine to glutamate and ammonia as part of the synthesis of IGP and AICAR. The resulting ammonia molecule is channeled to the active site of HisF.</text>
</comment>
<reference evidence="13 14" key="1">
    <citation type="submission" date="2017-10" db="EMBL/GenBank/DDBJ databases">
        <title>Frigbacter circumglobatus gen. nov. sp. nov., isolated from sediment cultured in situ.</title>
        <authorList>
            <person name="Zhao Z."/>
        </authorList>
    </citation>
    <scope>NUCLEOTIDE SEQUENCE [LARGE SCALE GENOMIC DNA]</scope>
    <source>
        <strain evidence="13 14">ZYL</strain>
    </source>
</reference>
<evidence type="ECO:0000256" key="9">
    <source>
        <dbReference type="ARBA" id="ARBA00049534"/>
    </source>
</evidence>
<evidence type="ECO:0000256" key="8">
    <source>
        <dbReference type="ARBA" id="ARBA00047838"/>
    </source>
</evidence>
<keyword evidence="3 10" id="KW-0028">Amino-acid biosynthesis</keyword>
<keyword evidence="7 10" id="KW-0456">Lyase</keyword>
<accession>A0A2G4YRV6</accession>
<dbReference type="GO" id="GO:0004359">
    <property type="term" value="F:glutaminase activity"/>
    <property type="evidence" value="ECO:0007669"/>
    <property type="project" value="UniProtKB-EC"/>
</dbReference>
<dbReference type="CDD" id="cd01748">
    <property type="entry name" value="GATase1_IGP_Synthase"/>
    <property type="match status" value="1"/>
</dbReference>
<dbReference type="UniPathway" id="UPA00031">
    <property type="reaction ID" value="UER00010"/>
</dbReference>
<evidence type="ECO:0000256" key="10">
    <source>
        <dbReference type="HAMAP-Rule" id="MF_00278"/>
    </source>
</evidence>
<evidence type="ECO:0000313" key="14">
    <source>
        <dbReference type="Proteomes" id="UP000229730"/>
    </source>
</evidence>
<dbReference type="FunCoup" id="A0A2G4YRV6">
    <property type="interactions" value="309"/>
</dbReference>
<evidence type="ECO:0000256" key="4">
    <source>
        <dbReference type="ARBA" id="ARBA00022801"/>
    </source>
</evidence>
<comment type="catalytic activity">
    <reaction evidence="8 10">
        <text>5-[(5-phospho-1-deoxy-D-ribulos-1-ylimino)methylamino]-1-(5-phospho-beta-D-ribosyl)imidazole-4-carboxamide + L-glutamine = D-erythro-1-(imidazol-4-yl)glycerol 3-phosphate + 5-amino-1-(5-phospho-beta-D-ribosyl)imidazole-4-carboxamide + L-glutamate + H(+)</text>
        <dbReference type="Rhea" id="RHEA:24793"/>
        <dbReference type="ChEBI" id="CHEBI:15378"/>
        <dbReference type="ChEBI" id="CHEBI:29985"/>
        <dbReference type="ChEBI" id="CHEBI:58278"/>
        <dbReference type="ChEBI" id="CHEBI:58359"/>
        <dbReference type="ChEBI" id="CHEBI:58475"/>
        <dbReference type="ChEBI" id="CHEBI:58525"/>
        <dbReference type="EC" id="4.3.2.10"/>
    </reaction>
</comment>